<keyword evidence="6 14" id="KW-0349">Heme</keyword>
<dbReference type="InterPro" id="IPR036396">
    <property type="entry name" value="Cyt_P450_sf"/>
</dbReference>
<dbReference type="PANTHER" id="PTHR24292:SF84">
    <property type="entry name" value="CYTOCHROME P450 28A5-RELATED"/>
    <property type="match status" value="1"/>
</dbReference>
<evidence type="ECO:0000256" key="1">
    <source>
        <dbReference type="ARBA" id="ARBA00001971"/>
    </source>
</evidence>
<evidence type="ECO:0000256" key="7">
    <source>
        <dbReference type="ARBA" id="ARBA00022723"/>
    </source>
</evidence>
<dbReference type="Proteomes" id="UP001652700">
    <property type="component" value="Unplaced"/>
</dbReference>
<comment type="function">
    <text evidence="2">May be involved in the metabolism of insect hormones and in the breakdown of synthetic insecticides.</text>
</comment>
<dbReference type="InterPro" id="IPR017972">
    <property type="entry name" value="Cyt_P450_CS"/>
</dbReference>
<organism evidence="15 16">
    <name type="scientific">Diabrotica virgifera virgifera</name>
    <name type="common">western corn rootworm</name>
    <dbReference type="NCBI Taxonomy" id="50390"/>
    <lineage>
        <taxon>Eukaryota</taxon>
        <taxon>Metazoa</taxon>
        <taxon>Ecdysozoa</taxon>
        <taxon>Arthropoda</taxon>
        <taxon>Hexapoda</taxon>
        <taxon>Insecta</taxon>
        <taxon>Pterygota</taxon>
        <taxon>Neoptera</taxon>
        <taxon>Endopterygota</taxon>
        <taxon>Coleoptera</taxon>
        <taxon>Polyphaga</taxon>
        <taxon>Cucujiformia</taxon>
        <taxon>Chrysomeloidea</taxon>
        <taxon>Chrysomelidae</taxon>
        <taxon>Galerucinae</taxon>
        <taxon>Diabroticina</taxon>
        <taxon>Diabroticites</taxon>
        <taxon>Diabrotica</taxon>
    </lineage>
</organism>
<dbReference type="InterPro" id="IPR001128">
    <property type="entry name" value="Cyt_P450"/>
</dbReference>
<evidence type="ECO:0000256" key="13">
    <source>
        <dbReference type="ARBA" id="ARBA00023136"/>
    </source>
</evidence>
<dbReference type="RefSeq" id="XP_050511010.1">
    <property type="nucleotide sequence ID" value="XM_050655053.1"/>
</dbReference>
<comment type="subcellular location">
    <subcellularLocation>
        <location evidence="4">Endoplasmic reticulum membrane</location>
        <topology evidence="4">Peripheral membrane protein</topology>
    </subcellularLocation>
    <subcellularLocation>
        <location evidence="3">Microsome membrane</location>
        <topology evidence="3">Peripheral membrane protein</topology>
    </subcellularLocation>
</comment>
<evidence type="ECO:0000256" key="9">
    <source>
        <dbReference type="ARBA" id="ARBA00022848"/>
    </source>
</evidence>
<dbReference type="PRINTS" id="PR00463">
    <property type="entry name" value="EP450I"/>
</dbReference>
<evidence type="ECO:0000256" key="11">
    <source>
        <dbReference type="ARBA" id="ARBA00023004"/>
    </source>
</evidence>
<dbReference type="EnsemblMetazoa" id="XM_050655053.1">
    <property type="protein sequence ID" value="XP_050511010.1"/>
    <property type="gene ID" value="LOC126887485"/>
</dbReference>
<evidence type="ECO:0000256" key="8">
    <source>
        <dbReference type="ARBA" id="ARBA00022824"/>
    </source>
</evidence>
<dbReference type="PANTHER" id="PTHR24292">
    <property type="entry name" value="CYTOCHROME P450"/>
    <property type="match status" value="1"/>
</dbReference>
<keyword evidence="13" id="KW-0472">Membrane</keyword>
<evidence type="ECO:0000256" key="5">
    <source>
        <dbReference type="ARBA" id="ARBA00010617"/>
    </source>
</evidence>
<evidence type="ECO:0000256" key="2">
    <source>
        <dbReference type="ARBA" id="ARBA00003690"/>
    </source>
</evidence>
<comment type="similarity">
    <text evidence="5 14">Belongs to the cytochrome P450 family.</text>
</comment>
<sequence length="497" mass="57800">MFLLLVILTIFFIWMHRLYSYWRRNGVPGPQPLPIVGNFLRSLTGELNAGAVVTKIYREYEGHSFVGIYKNTTPVLILREPDFIKSILTTNFKKFHDNDFEVDKEIDPILGRNPFVMKGAEWRAKRAQLSFCFTSGKIKGMYKFLDQNSKNMIKYITEEVKSKEPLEAREICIRFTLDNVAACAFGLEGKCFEENYSDFRDLANKFLSPDSLSSLQWLLFTVWPKGFKYLKFKLVPKGVEDRLLEIVRDSIKYREENNLVFNDFLDVVRNLPTDTGLFTELDIAAHAASFFGDGYETSSRVMSFLLFELASNEHAQEKLRTEINEALENNNNELSYDLIHGLQYLDACLNESMRKNSVTYFQGKLCTEEFTYTPANPDYKQISVTLKPGDAIILPFEGLQSDSRHFYNPDQYIPERFLDNEYNKFAFFPFGMGPRACLGQRFAQTQIKVGIAYIVNNFKMRINSKTKLPFKLDTYYLFRHVVDGMWIDFEEINKEII</sequence>
<evidence type="ECO:0000256" key="3">
    <source>
        <dbReference type="ARBA" id="ARBA00004174"/>
    </source>
</evidence>
<evidence type="ECO:0000256" key="6">
    <source>
        <dbReference type="ARBA" id="ARBA00022617"/>
    </source>
</evidence>
<evidence type="ECO:0000256" key="12">
    <source>
        <dbReference type="ARBA" id="ARBA00023033"/>
    </source>
</evidence>
<evidence type="ECO:0000313" key="16">
    <source>
        <dbReference type="Proteomes" id="UP001652700"/>
    </source>
</evidence>
<dbReference type="PRINTS" id="PR00385">
    <property type="entry name" value="P450"/>
</dbReference>
<evidence type="ECO:0000256" key="4">
    <source>
        <dbReference type="ARBA" id="ARBA00004406"/>
    </source>
</evidence>
<proteinExistence type="inferred from homology"/>
<dbReference type="GeneID" id="126887485"/>
<comment type="cofactor">
    <cofactor evidence="1">
        <name>heme</name>
        <dbReference type="ChEBI" id="CHEBI:30413"/>
    </cofactor>
</comment>
<protein>
    <recommendedName>
        <fullName evidence="17">Cytochrome P450</fullName>
    </recommendedName>
</protein>
<keyword evidence="12 14" id="KW-0503">Monooxygenase</keyword>
<dbReference type="Pfam" id="PF00067">
    <property type="entry name" value="p450"/>
    <property type="match status" value="1"/>
</dbReference>
<keyword evidence="9" id="KW-0492">Microsome</keyword>
<dbReference type="SUPFAM" id="SSF48264">
    <property type="entry name" value="Cytochrome P450"/>
    <property type="match status" value="1"/>
</dbReference>
<evidence type="ECO:0000256" key="10">
    <source>
        <dbReference type="ARBA" id="ARBA00023002"/>
    </source>
</evidence>
<keyword evidence="7 14" id="KW-0479">Metal-binding</keyword>
<evidence type="ECO:0000313" key="15">
    <source>
        <dbReference type="EnsemblMetazoa" id="XP_050511010.1"/>
    </source>
</evidence>
<dbReference type="PROSITE" id="PS00086">
    <property type="entry name" value="CYTOCHROME_P450"/>
    <property type="match status" value="1"/>
</dbReference>
<reference evidence="15" key="1">
    <citation type="submission" date="2025-05" db="UniProtKB">
        <authorList>
            <consortium name="EnsemblMetazoa"/>
        </authorList>
    </citation>
    <scope>IDENTIFICATION</scope>
</reference>
<dbReference type="Gene3D" id="1.10.630.10">
    <property type="entry name" value="Cytochrome P450"/>
    <property type="match status" value="1"/>
</dbReference>
<accession>A0ABM5KLD7</accession>
<dbReference type="InterPro" id="IPR002401">
    <property type="entry name" value="Cyt_P450_E_grp-I"/>
</dbReference>
<evidence type="ECO:0008006" key="17">
    <source>
        <dbReference type="Google" id="ProtNLM"/>
    </source>
</evidence>
<evidence type="ECO:0000256" key="14">
    <source>
        <dbReference type="RuleBase" id="RU000461"/>
    </source>
</evidence>
<keyword evidence="16" id="KW-1185">Reference proteome</keyword>
<keyword evidence="11 14" id="KW-0408">Iron</keyword>
<keyword evidence="10 14" id="KW-0560">Oxidoreductase</keyword>
<dbReference type="InterPro" id="IPR050476">
    <property type="entry name" value="Insect_CytP450_Detox"/>
</dbReference>
<name>A0ABM5KLD7_DIAVI</name>
<dbReference type="CDD" id="cd11056">
    <property type="entry name" value="CYP6-like"/>
    <property type="match status" value="1"/>
</dbReference>
<keyword evidence="8" id="KW-0256">Endoplasmic reticulum</keyword>